<dbReference type="EMBL" id="FNQM01000003">
    <property type="protein sequence ID" value="SEA20785.1"/>
    <property type="molecule type" value="Genomic_DNA"/>
</dbReference>
<dbReference type="GO" id="GO:0016740">
    <property type="term" value="F:transferase activity"/>
    <property type="evidence" value="ECO:0007669"/>
    <property type="project" value="UniProtKB-KW"/>
</dbReference>
<protein>
    <recommendedName>
        <fullName evidence="5">gamma-glutamyl-gamma-aminobutyrate hydrolase</fullName>
        <ecNumber evidence="5">3.5.1.94</ecNumber>
    </recommendedName>
</protein>
<keyword evidence="6" id="KW-0315">Glutamine amidotransferase</keyword>
<dbReference type="GO" id="GO:0033969">
    <property type="term" value="F:gamma-glutamyl-gamma-aminobutyrate hydrolase activity"/>
    <property type="evidence" value="ECO:0007669"/>
    <property type="project" value="UniProtKB-EC"/>
</dbReference>
<evidence type="ECO:0000256" key="2">
    <source>
        <dbReference type="ARBA" id="ARBA00052718"/>
    </source>
</evidence>
<keyword evidence="6" id="KW-0808">Transferase</keyword>
<evidence type="ECO:0000256" key="1">
    <source>
        <dbReference type="ARBA" id="ARBA00011083"/>
    </source>
</evidence>
<sequence>MTRRRPVIGVSGSMIMAEGSYAVQAAGMRNLEAVAEAADCLPIIVPGMPDHAEIGELLELCDGFLLTGGRANVHPSRYGHAETEKHGSFDHGRDAVVLPLIGAALEAGLPIFGVCRGIQEMNVALGGTLHPEIRELPGRMNHRMPPGEKNHEVIFRKRHPVRLTPGGEVARLVGAEEIVTNSLHGQGVDEPGARVVIEGVAEDGTVEAISIADARRFAIGVQWHAEYDACADPVHCALWRAFGAAARDAAIRRERRGAA</sequence>
<evidence type="ECO:0000313" key="6">
    <source>
        <dbReference type="EMBL" id="SEA20785.1"/>
    </source>
</evidence>
<evidence type="ECO:0000256" key="5">
    <source>
        <dbReference type="ARBA" id="ARBA00066788"/>
    </source>
</evidence>
<dbReference type="STRING" id="89524.SAMN05444370_103463"/>
<dbReference type="PANTHER" id="PTHR43235">
    <property type="entry name" value="GLUTAMINE AMIDOTRANSFERASE PB2B2.05-RELATED"/>
    <property type="match status" value="1"/>
</dbReference>
<dbReference type="InterPro" id="IPR011697">
    <property type="entry name" value="Peptidase_C26"/>
</dbReference>
<evidence type="ECO:0000256" key="3">
    <source>
        <dbReference type="ARBA" id="ARBA00055068"/>
    </source>
</evidence>
<dbReference type="FunFam" id="3.40.50.880:FF:000030">
    <property type="entry name" value="Gamma-glutamyl-gamma-aminobutyrate hydrolase PuuD"/>
    <property type="match status" value="1"/>
</dbReference>
<proteinExistence type="inferred from homology"/>
<dbReference type="InterPro" id="IPR029062">
    <property type="entry name" value="Class_I_gatase-like"/>
</dbReference>
<comment type="catalytic activity">
    <reaction evidence="2">
        <text>4-(gamma-L-glutamylamino)butanoate + H2O = 4-aminobutanoate + L-glutamate</text>
        <dbReference type="Rhea" id="RHEA:19737"/>
        <dbReference type="ChEBI" id="CHEBI:15377"/>
        <dbReference type="ChEBI" id="CHEBI:29985"/>
        <dbReference type="ChEBI" id="CHEBI:58800"/>
        <dbReference type="ChEBI" id="CHEBI:59888"/>
        <dbReference type="EC" id="3.5.1.94"/>
    </reaction>
</comment>
<dbReference type="InterPro" id="IPR044668">
    <property type="entry name" value="PuuD-like"/>
</dbReference>
<dbReference type="PANTHER" id="PTHR43235:SF1">
    <property type="entry name" value="GLUTAMINE AMIDOTRANSFERASE PB2B2.05-RELATED"/>
    <property type="match status" value="1"/>
</dbReference>
<dbReference type="Gene3D" id="3.40.50.880">
    <property type="match status" value="1"/>
</dbReference>
<comment type="similarity">
    <text evidence="1">Belongs to the peptidase C26 family.</text>
</comment>
<dbReference type="AlphaFoldDB" id="A0A1H3ZAZ8"/>
<dbReference type="RefSeq" id="WP_175478802.1">
    <property type="nucleotide sequence ID" value="NZ_FNQM01000003.1"/>
</dbReference>
<dbReference type="GO" id="GO:0005829">
    <property type="term" value="C:cytosol"/>
    <property type="evidence" value="ECO:0007669"/>
    <property type="project" value="TreeGrafter"/>
</dbReference>
<evidence type="ECO:0000313" key="7">
    <source>
        <dbReference type="Proteomes" id="UP000198703"/>
    </source>
</evidence>
<gene>
    <name evidence="6" type="ORF">SAMN05444370_103463</name>
</gene>
<dbReference type="Pfam" id="PF07722">
    <property type="entry name" value="Peptidase_C26"/>
    <property type="match status" value="1"/>
</dbReference>
<dbReference type="SUPFAM" id="SSF52317">
    <property type="entry name" value="Class I glutamine amidotransferase-like"/>
    <property type="match status" value="1"/>
</dbReference>
<dbReference type="GO" id="GO:0006598">
    <property type="term" value="P:polyamine catabolic process"/>
    <property type="evidence" value="ECO:0007669"/>
    <property type="project" value="TreeGrafter"/>
</dbReference>
<accession>A0A1H3ZAZ8</accession>
<name>A0A1H3ZAZ8_9RHOB</name>
<comment type="pathway">
    <text evidence="4">Amine and polyamine degradation; putrescine degradation; 4-aminobutanoate from putrescine: step 4/4.</text>
</comment>
<evidence type="ECO:0000256" key="4">
    <source>
        <dbReference type="ARBA" id="ARBA00060634"/>
    </source>
</evidence>
<dbReference type="Proteomes" id="UP000198703">
    <property type="component" value="Unassembled WGS sequence"/>
</dbReference>
<organism evidence="6 7">
    <name type="scientific">Rubrimonas cliftonensis</name>
    <dbReference type="NCBI Taxonomy" id="89524"/>
    <lineage>
        <taxon>Bacteria</taxon>
        <taxon>Pseudomonadati</taxon>
        <taxon>Pseudomonadota</taxon>
        <taxon>Alphaproteobacteria</taxon>
        <taxon>Rhodobacterales</taxon>
        <taxon>Paracoccaceae</taxon>
        <taxon>Rubrimonas</taxon>
    </lineage>
</organism>
<comment type="function">
    <text evidence="3">Involved in the breakdown of putrescine via hydrolysis of the gamma-glutamyl linkage of gamma-glutamyl-gamma-aminobutyrate.</text>
</comment>
<dbReference type="PROSITE" id="PS51273">
    <property type="entry name" value="GATASE_TYPE_1"/>
    <property type="match status" value="1"/>
</dbReference>
<dbReference type="EC" id="3.5.1.94" evidence="5"/>
<dbReference type="CDD" id="cd01745">
    <property type="entry name" value="GATase1_2"/>
    <property type="match status" value="1"/>
</dbReference>
<reference evidence="6 7" key="1">
    <citation type="submission" date="2016-10" db="EMBL/GenBank/DDBJ databases">
        <authorList>
            <person name="de Groot N.N."/>
        </authorList>
    </citation>
    <scope>NUCLEOTIDE SEQUENCE [LARGE SCALE GENOMIC DNA]</scope>
    <source>
        <strain evidence="6 7">DSM 15345</strain>
    </source>
</reference>
<keyword evidence="7" id="KW-1185">Reference proteome</keyword>